<feature type="domain" description="GIY-YIG" evidence="2">
    <location>
        <begin position="1"/>
        <end position="75"/>
    </location>
</feature>
<dbReference type="AlphaFoldDB" id="A0A1F6EK62"/>
<dbReference type="Pfam" id="PF01541">
    <property type="entry name" value="GIY-YIG"/>
    <property type="match status" value="1"/>
</dbReference>
<dbReference type="SMART" id="SM00465">
    <property type="entry name" value="GIYc"/>
    <property type="match status" value="1"/>
</dbReference>
<sequence length="78" mass="9029">MYFVYLLQCKDGSIYTGITNDLKQRLERHKAGVGGNYTRAKGAEKILYTEGHADRGSALKREAEIKRWTRQKKLDLIR</sequence>
<proteinExistence type="inferred from homology"/>
<dbReference type="STRING" id="1798513.A3A40_01690"/>
<comment type="caution">
    <text evidence="3">The sequence shown here is derived from an EMBL/GenBank/DDBJ whole genome shotgun (WGS) entry which is preliminary data.</text>
</comment>
<evidence type="ECO:0000313" key="3">
    <source>
        <dbReference type="EMBL" id="OGG74033.1"/>
    </source>
</evidence>
<dbReference type="Gene3D" id="3.40.1440.10">
    <property type="entry name" value="GIY-YIG endonuclease"/>
    <property type="match status" value="1"/>
</dbReference>
<dbReference type="InterPro" id="IPR035901">
    <property type="entry name" value="GIY-YIG_endonuc_sf"/>
</dbReference>
<dbReference type="InterPro" id="IPR000305">
    <property type="entry name" value="GIY-YIG_endonuc"/>
</dbReference>
<evidence type="ECO:0000256" key="1">
    <source>
        <dbReference type="ARBA" id="ARBA00007435"/>
    </source>
</evidence>
<dbReference type="PROSITE" id="PS50164">
    <property type="entry name" value="GIY_YIG"/>
    <property type="match status" value="1"/>
</dbReference>
<dbReference type="PANTHER" id="PTHR34477:SF1">
    <property type="entry name" value="UPF0213 PROTEIN YHBQ"/>
    <property type="match status" value="1"/>
</dbReference>
<reference evidence="3 4" key="1">
    <citation type="journal article" date="2016" name="Nat. Commun.">
        <title>Thousands of microbial genomes shed light on interconnected biogeochemical processes in an aquifer system.</title>
        <authorList>
            <person name="Anantharaman K."/>
            <person name="Brown C.T."/>
            <person name="Hug L.A."/>
            <person name="Sharon I."/>
            <person name="Castelle C.J."/>
            <person name="Probst A.J."/>
            <person name="Thomas B.C."/>
            <person name="Singh A."/>
            <person name="Wilkins M.J."/>
            <person name="Karaoz U."/>
            <person name="Brodie E.L."/>
            <person name="Williams K.H."/>
            <person name="Hubbard S.S."/>
            <person name="Banfield J.F."/>
        </authorList>
    </citation>
    <scope>NUCLEOTIDE SEQUENCE [LARGE SCALE GENOMIC DNA]</scope>
</reference>
<dbReference type="Proteomes" id="UP000178427">
    <property type="component" value="Unassembled WGS sequence"/>
</dbReference>
<gene>
    <name evidence="3" type="ORF">A3A40_01690</name>
</gene>
<dbReference type="PANTHER" id="PTHR34477">
    <property type="entry name" value="UPF0213 PROTEIN YHBQ"/>
    <property type="match status" value="1"/>
</dbReference>
<evidence type="ECO:0000313" key="4">
    <source>
        <dbReference type="Proteomes" id="UP000178427"/>
    </source>
</evidence>
<comment type="similarity">
    <text evidence="1">Belongs to the UPF0213 family.</text>
</comment>
<name>A0A1F6EK62_9BACT</name>
<organism evidence="3 4">
    <name type="scientific">Candidatus Kaiserbacteria bacterium RIFCSPLOWO2_01_FULL_54_20</name>
    <dbReference type="NCBI Taxonomy" id="1798513"/>
    <lineage>
        <taxon>Bacteria</taxon>
        <taxon>Candidatus Kaiseribacteriota</taxon>
    </lineage>
</organism>
<dbReference type="EMBL" id="MFMA01000013">
    <property type="protein sequence ID" value="OGG74033.1"/>
    <property type="molecule type" value="Genomic_DNA"/>
</dbReference>
<evidence type="ECO:0000259" key="2">
    <source>
        <dbReference type="PROSITE" id="PS50164"/>
    </source>
</evidence>
<protein>
    <recommendedName>
        <fullName evidence="2">GIY-YIG domain-containing protein</fullName>
    </recommendedName>
</protein>
<dbReference type="InterPro" id="IPR050190">
    <property type="entry name" value="UPF0213_domain"/>
</dbReference>
<dbReference type="SUPFAM" id="SSF82771">
    <property type="entry name" value="GIY-YIG endonuclease"/>
    <property type="match status" value="1"/>
</dbReference>
<accession>A0A1F6EK62</accession>
<dbReference type="CDD" id="cd10456">
    <property type="entry name" value="GIY-YIG_UPF0213"/>
    <property type="match status" value="1"/>
</dbReference>